<proteinExistence type="predicted"/>
<protein>
    <submittedName>
        <fullName evidence="1">Uncharacterized protein</fullName>
    </submittedName>
</protein>
<organism evidence="1 2">
    <name type="scientific">Sphingobacterium spiritivorum ATCC 33300</name>
    <dbReference type="NCBI Taxonomy" id="525372"/>
    <lineage>
        <taxon>Bacteria</taxon>
        <taxon>Pseudomonadati</taxon>
        <taxon>Bacteroidota</taxon>
        <taxon>Sphingobacteriia</taxon>
        <taxon>Sphingobacteriales</taxon>
        <taxon>Sphingobacteriaceae</taxon>
        <taxon>Sphingobacterium</taxon>
    </lineage>
</organism>
<dbReference type="RefSeq" id="WP_003007228.1">
    <property type="nucleotide sequence ID" value="NZ_GG668631.1"/>
</dbReference>
<gene>
    <name evidence="1" type="ORF">HMPREF0765_1384</name>
</gene>
<comment type="caution">
    <text evidence="1">The sequence shown here is derived from an EMBL/GenBank/DDBJ whole genome shotgun (WGS) entry which is preliminary data.</text>
</comment>
<evidence type="ECO:0000313" key="1">
    <source>
        <dbReference type="EMBL" id="EEI93086.1"/>
    </source>
</evidence>
<sequence>MKKAIIFLLAMTLLINYGVSQQKDRNPGFAEFNRSFSKNFKYPFQLEDRCISTVTLMMVTFRSDGSVDLIEFSDSVLDQFKDEFFKVKDKIDFKSVFNDIININQENKIAVIPIFIESEKTGPLGCESNIIASDLKNLYNFSGKPIAGNYYLYSSLYIINAVVLN</sequence>
<evidence type="ECO:0000313" key="2">
    <source>
        <dbReference type="Proteomes" id="UP000006241"/>
    </source>
</evidence>
<accession>C2FVM8</accession>
<reference evidence="1 2" key="1">
    <citation type="submission" date="2009-01" db="EMBL/GenBank/DDBJ databases">
        <authorList>
            <person name="Qin X."/>
            <person name="Bachman B."/>
            <person name="Battles P."/>
            <person name="Bell A."/>
            <person name="Bess C."/>
            <person name="Bickham C."/>
            <person name="Chaboub L."/>
            <person name="Chen D."/>
            <person name="Coyle M."/>
            <person name="Deiros D.R."/>
            <person name="Dinh H."/>
            <person name="Forbes L."/>
            <person name="Fowler G."/>
            <person name="Francisco L."/>
            <person name="Fu Q."/>
            <person name="Gubbala S."/>
            <person name="Hale W."/>
            <person name="Han Y."/>
            <person name="Hemphill L."/>
            <person name="Highlander S.K."/>
            <person name="Hirani K."/>
            <person name="Hogues M."/>
            <person name="Jackson L."/>
            <person name="Jakkamsetti A."/>
            <person name="Javaid M."/>
            <person name="Jiang H."/>
            <person name="Korchina V."/>
            <person name="Kovar C."/>
            <person name="Lara F."/>
            <person name="Lee S."/>
            <person name="Mata R."/>
            <person name="Mathew T."/>
            <person name="Moen C."/>
            <person name="Morales K."/>
            <person name="Munidasa M."/>
            <person name="Nazareth L."/>
            <person name="Ngo R."/>
            <person name="Nguyen L."/>
            <person name="Okwuonu G."/>
            <person name="Ongeri F."/>
            <person name="Patil S."/>
            <person name="Petrosino J."/>
            <person name="Pham C."/>
            <person name="Pham P."/>
            <person name="Pu L.-L."/>
            <person name="Puazo M."/>
            <person name="Raj R."/>
            <person name="Reid J."/>
            <person name="Rouhana J."/>
            <person name="Saada N."/>
            <person name="Shang Y."/>
            <person name="Simmons D."/>
            <person name="Thornton R."/>
            <person name="Warren J."/>
            <person name="Weissenberger G."/>
            <person name="Zhang J."/>
            <person name="Zhang L."/>
            <person name="Zhou C."/>
            <person name="Zhu D."/>
            <person name="Muzny D."/>
            <person name="Worley K."/>
            <person name="Gibbs R."/>
        </authorList>
    </citation>
    <scope>NUCLEOTIDE SEQUENCE [LARGE SCALE GENOMIC DNA]</scope>
    <source>
        <strain evidence="1 2">ATCC 33300</strain>
    </source>
</reference>
<dbReference type="HOGENOM" id="CLU_1626017_0_0_10"/>
<name>C2FVM8_SPHSI</name>
<dbReference type="AlphaFoldDB" id="C2FVM8"/>
<dbReference type="EMBL" id="ACHB01000033">
    <property type="protein sequence ID" value="EEI93086.1"/>
    <property type="molecule type" value="Genomic_DNA"/>
</dbReference>
<dbReference type="Proteomes" id="UP000006241">
    <property type="component" value="Unassembled WGS sequence"/>
</dbReference>